<comment type="caution">
    <text evidence="1">The sequence shown here is derived from an EMBL/GenBank/DDBJ whole genome shotgun (WGS) entry which is preliminary data.</text>
</comment>
<dbReference type="AlphaFoldDB" id="A0A8B6E0Z4"/>
<protein>
    <submittedName>
        <fullName evidence="1">Uncharacterized protein</fullName>
    </submittedName>
</protein>
<evidence type="ECO:0000313" key="2">
    <source>
        <dbReference type="Proteomes" id="UP000596742"/>
    </source>
</evidence>
<sequence>MGWIRSHINEDACETLVCSFVTVTSRLDYDLAKLYNRIHYIGVNQYSIGAPHPALSSVTTSTRDVSRLPVKLKLLTGTYQLQSTRAAFNQNQVDPTCQLCNLESQKH</sequence>
<organism evidence="1 2">
    <name type="scientific">Mytilus galloprovincialis</name>
    <name type="common">Mediterranean mussel</name>
    <dbReference type="NCBI Taxonomy" id="29158"/>
    <lineage>
        <taxon>Eukaryota</taxon>
        <taxon>Metazoa</taxon>
        <taxon>Spiralia</taxon>
        <taxon>Lophotrochozoa</taxon>
        <taxon>Mollusca</taxon>
        <taxon>Bivalvia</taxon>
        <taxon>Autobranchia</taxon>
        <taxon>Pteriomorphia</taxon>
        <taxon>Mytilida</taxon>
        <taxon>Mytiloidea</taxon>
        <taxon>Mytilidae</taxon>
        <taxon>Mytilinae</taxon>
        <taxon>Mytilus</taxon>
    </lineage>
</organism>
<dbReference type="EMBL" id="UYJE01004354">
    <property type="protein sequence ID" value="VDI27410.1"/>
    <property type="molecule type" value="Genomic_DNA"/>
</dbReference>
<name>A0A8B6E0Z4_MYTGA</name>
<reference evidence="1" key="1">
    <citation type="submission" date="2018-11" db="EMBL/GenBank/DDBJ databases">
        <authorList>
            <person name="Alioto T."/>
            <person name="Alioto T."/>
        </authorList>
    </citation>
    <scope>NUCLEOTIDE SEQUENCE</scope>
</reference>
<accession>A0A8B6E0Z4</accession>
<dbReference type="Proteomes" id="UP000596742">
    <property type="component" value="Unassembled WGS sequence"/>
</dbReference>
<proteinExistence type="predicted"/>
<gene>
    <name evidence="1" type="ORF">MGAL_10B080845</name>
</gene>
<keyword evidence="2" id="KW-1185">Reference proteome</keyword>
<evidence type="ECO:0000313" key="1">
    <source>
        <dbReference type="EMBL" id="VDI27410.1"/>
    </source>
</evidence>